<dbReference type="Gene3D" id="3.30.530.20">
    <property type="match status" value="1"/>
</dbReference>
<dbReference type="InterPro" id="IPR023393">
    <property type="entry name" value="START-like_dom_sf"/>
</dbReference>
<reference evidence="1" key="1">
    <citation type="submission" date="2022-11" db="EMBL/GenBank/DDBJ databases">
        <title>Genomic of Pseudomonas TF18.</title>
        <authorList>
            <person name="Liu T."/>
        </authorList>
    </citation>
    <scope>NUCLEOTIDE SEQUENCE</scope>
    <source>
        <strain evidence="1">TF18</strain>
    </source>
</reference>
<dbReference type="CDD" id="cd07812">
    <property type="entry name" value="SRPBCC"/>
    <property type="match status" value="1"/>
</dbReference>
<dbReference type="InterPro" id="IPR019587">
    <property type="entry name" value="Polyketide_cyclase/dehydratase"/>
</dbReference>
<gene>
    <name evidence="1" type="ORF">OSV15_19920</name>
</gene>
<evidence type="ECO:0000313" key="1">
    <source>
        <dbReference type="EMBL" id="WAE51911.1"/>
    </source>
</evidence>
<dbReference type="SUPFAM" id="SSF55961">
    <property type="entry name" value="Bet v1-like"/>
    <property type="match status" value="1"/>
</dbReference>
<protein>
    <submittedName>
        <fullName evidence="1">SRPBCC family protein</fullName>
    </submittedName>
</protein>
<dbReference type="AlphaFoldDB" id="A0AA47HYN3"/>
<dbReference type="EMBL" id="CP113257">
    <property type="protein sequence ID" value="WAE51911.1"/>
    <property type="molecule type" value="Genomic_DNA"/>
</dbReference>
<evidence type="ECO:0000313" key="2">
    <source>
        <dbReference type="Proteomes" id="UP001164632"/>
    </source>
</evidence>
<dbReference type="Pfam" id="PF10604">
    <property type="entry name" value="Polyketide_cyc2"/>
    <property type="match status" value="1"/>
</dbReference>
<proteinExistence type="predicted"/>
<sequence length="134" mass="15037">MHHHVRHISIFIARDPGQVYAFAADPRNLPQWAAGLARSEVTQQGDAWVADAPFGKVRIRFAPPNAFGVMDHEVELESGSIVRNPMRVMPYSGGCEFVFTLFRQPDMSDEQFAMDAQAVAADLQRLKNLLEQAR</sequence>
<dbReference type="Proteomes" id="UP001164632">
    <property type="component" value="Chromosome"/>
</dbReference>
<dbReference type="RefSeq" id="WP_267931201.1">
    <property type="nucleotide sequence ID" value="NZ_CP113257.1"/>
</dbReference>
<organism evidence="1 2">
    <name type="scientific">Stutzerimonas frequens</name>
    <dbReference type="NCBI Taxonomy" id="2968969"/>
    <lineage>
        <taxon>Bacteria</taxon>
        <taxon>Pseudomonadati</taxon>
        <taxon>Pseudomonadota</taxon>
        <taxon>Gammaproteobacteria</taxon>
        <taxon>Pseudomonadales</taxon>
        <taxon>Pseudomonadaceae</taxon>
        <taxon>Stutzerimonas</taxon>
    </lineage>
</organism>
<name>A0AA47HYN3_9GAMM</name>
<accession>A0AA47HYN3</accession>